<dbReference type="AlphaFoldDB" id="A0A1Q9CWM7"/>
<dbReference type="OrthoDB" id="450759at2759"/>
<sequence>MNKCIPEACKTIFARLADFLFAYSGSPVAQLAEEGDETLWYKEFSRPIPCASNGRHKVVRTSLLRKVDMLSIGVEDTLPHYTVEEIAAGFKKTLAFQTCASKQDGGSSGKGIVLDHQSESWQPLHFTPRVGVRWREGHVVRRGHVEQWRGGHACDYTVKEIVAGFMRTLAFHTCAIKQNKGSSSEGICLLKRKAGNYCTSLVVRGFMGEDDTLNKVAMLSVGLEDTLTYTAKEFVAGLTKALAFQMD</sequence>
<reference evidence="1 2" key="1">
    <citation type="submission" date="2016-02" db="EMBL/GenBank/DDBJ databases">
        <title>Genome analysis of coral dinoflagellate symbionts highlights evolutionary adaptations to a symbiotic lifestyle.</title>
        <authorList>
            <person name="Aranda M."/>
            <person name="Li Y."/>
            <person name="Liew Y.J."/>
            <person name="Baumgarten S."/>
            <person name="Simakov O."/>
            <person name="Wilson M."/>
            <person name="Piel J."/>
            <person name="Ashoor H."/>
            <person name="Bougouffa S."/>
            <person name="Bajic V.B."/>
            <person name="Ryu T."/>
            <person name="Ravasi T."/>
            <person name="Bayer T."/>
            <person name="Micklem G."/>
            <person name="Kim H."/>
            <person name="Bhak J."/>
            <person name="Lajeunesse T.C."/>
            <person name="Voolstra C.R."/>
        </authorList>
    </citation>
    <scope>NUCLEOTIDE SEQUENCE [LARGE SCALE GENOMIC DNA]</scope>
    <source>
        <strain evidence="1 2">CCMP2467</strain>
    </source>
</reference>
<protein>
    <submittedName>
        <fullName evidence="1">Uncharacterized protein</fullName>
    </submittedName>
</protein>
<dbReference type="Proteomes" id="UP000186817">
    <property type="component" value="Unassembled WGS sequence"/>
</dbReference>
<comment type="caution">
    <text evidence="1">The sequence shown here is derived from an EMBL/GenBank/DDBJ whole genome shotgun (WGS) entry which is preliminary data.</text>
</comment>
<evidence type="ECO:0000313" key="2">
    <source>
        <dbReference type="Proteomes" id="UP000186817"/>
    </source>
</evidence>
<name>A0A1Q9CWM7_SYMMI</name>
<accession>A0A1Q9CWM7</accession>
<evidence type="ECO:0000313" key="1">
    <source>
        <dbReference type="EMBL" id="OLP87330.1"/>
    </source>
</evidence>
<keyword evidence="2" id="KW-1185">Reference proteome</keyword>
<dbReference type="EMBL" id="LSRX01000866">
    <property type="protein sequence ID" value="OLP87330.1"/>
    <property type="molecule type" value="Genomic_DNA"/>
</dbReference>
<organism evidence="1 2">
    <name type="scientific">Symbiodinium microadriaticum</name>
    <name type="common">Dinoflagellate</name>
    <name type="synonym">Zooxanthella microadriatica</name>
    <dbReference type="NCBI Taxonomy" id="2951"/>
    <lineage>
        <taxon>Eukaryota</taxon>
        <taxon>Sar</taxon>
        <taxon>Alveolata</taxon>
        <taxon>Dinophyceae</taxon>
        <taxon>Suessiales</taxon>
        <taxon>Symbiodiniaceae</taxon>
        <taxon>Symbiodinium</taxon>
    </lineage>
</organism>
<gene>
    <name evidence="1" type="ORF">AK812_SmicGene31455</name>
</gene>
<proteinExistence type="predicted"/>